<dbReference type="Pfam" id="PF00815">
    <property type="entry name" value="Histidinol_dh"/>
    <property type="match status" value="1"/>
</dbReference>
<evidence type="ECO:0000256" key="7">
    <source>
        <dbReference type="PIRSR" id="PIRSR000099-1"/>
    </source>
</evidence>
<evidence type="ECO:0000256" key="6">
    <source>
        <dbReference type="PIRNR" id="PIRNR000099"/>
    </source>
</evidence>
<comment type="pathway">
    <text evidence="5">Amino-acid biosynthesis; L-histidine biosynthesis; L-histidine from 5-phospho-alpha-D-ribose 1-diphosphate: step 9/9.</text>
</comment>
<dbReference type="InterPro" id="IPR001692">
    <property type="entry name" value="Histidinol_DH_CS"/>
</dbReference>
<feature type="binding site" evidence="5 9">
    <location>
        <position position="255"/>
    </location>
    <ligand>
        <name>substrate</name>
    </ligand>
</feature>
<dbReference type="PIRSF" id="PIRSF000099">
    <property type="entry name" value="Histidinol_dh"/>
    <property type="match status" value="1"/>
</dbReference>
<dbReference type="UniPathway" id="UPA00031">
    <property type="reaction ID" value="UER00014"/>
</dbReference>
<dbReference type="Gene3D" id="3.40.50.1980">
    <property type="entry name" value="Nitrogenase molybdenum iron protein domain"/>
    <property type="match status" value="2"/>
</dbReference>
<feature type="binding site" evidence="5 10">
    <location>
        <position position="417"/>
    </location>
    <ligand>
        <name>Zn(2+)</name>
        <dbReference type="ChEBI" id="CHEBI:29105"/>
    </ligand>
</feature>
<dbReference type="GO" id="GO:0005829">
    <property type="term" value="C:cytosol"/>
    <property type="evidence" value="ECO:0007669"/>
    <property type="project" value="TreeGrafter"/>
</dbReference>
<evidence type="ECO:0000256" key="4">
    <source>
        <dbReference type="ARBA" id="ARBA00023002"/>
    </source>
</evidence>
<keyword evidence="5" id="KW-0028">Amino-acid biosynthesis</keyword>
<feature type="binding site" evidence="5 9">
    <location>
        <position position="412"/>
    </location>
    <ligand>
        <name>substrate</name>
    </ligand>
</feature>
<dbReference type="EMBL" id="DSFC01000229">
    <property type="protein sequence ID" value="HEV09534.1"/>
    <property type="molecule type" value="Genomic_DNA"/>
</dbReference>
<comment type="similarity">
    <text evidence="1 5 6 11">Belongs to the histidinol dehydrogenase family.</text>
</comment>
<evidence type="ECO:0000256" key="10">
    <source>
        <dbReference type="PIRSR" id="PIRSR000099-4"/>
    </source>
</evidence>
<dbReference type="PRINTS" id="PR00083">
    <property type="entry name" value="HOLDHDRGNASE"/>
</dbReference>
<feature type="binding site" evidence="5 9">
    <location>
        <position position="417"/>
    </location>
    <ligand>
        <name>substrate</name>
    </ligand>
</feature>
<dbReference type="AlphaFoldDB" id="A0A831YDM4"/>
<feature type="binding site" evidence="5 10">
    <location>
        <position position="255"/>
    </location>
    <ligand>
        <name>Zn(2+)</name>
        <dbReference type="ChEBI" id="CHEBI:29105"/>
    </ligand>
</feature>
<evidence type="ECO:0000256" key="9">
    <source>
        <dbReference type="PIRSR" id="PIRSR000099-3"/>
    </source>
</evidence>
<dbReference type="PANTHER" id="PTHR21256">
    <property type="entry name" value="HISTIDINOL DEHYDROGENASE HDH"/>
    <property type="match status" value="1"/>
</dbReference>
<dbReference type="GO" id="GO:0051287">
    <property type="term" value="F:NAD binding"/>
    <property type="evidence" value="ECO:0007669"/>
    <property type="project" value="InterPro"/>
</dbReference>
<keyword evidence="2 5" id="KW-0479">Metal-binding</keyword>
<feature type="binding site" evidence="5 9">
    <location>
        <position position="258"/>
    </location>
    <ligand>
        <name>substrate</name>
    </ligand>
</feature>
<dbReference type="InterPro" id="IPR016161">
    <property type="entry name" value="Ald_DH/histidinol_DH"/>
</dbReference>
<dbReference type="InterPro" id="IPR022695">
    <property type="entry name" value="Histidinol_DH_monofunct"/>
</dbReference>
<reference evidence="12" key="1">
    <citation type="journal article" date="2020" name="mSystems">
        <title>Genome- and Community-Level Interaction Insights into Carbon Utilization and Element Cycling Functions of Hydrothermarchaeota in Hydrothermal Sediment.</title>
        <authorList>
            <person name="Zhou Z."/>
            <person name="Liu Y."/>
            <person name="Xu W."/>
            <person name="Pan J."/>
            <person name="Luo Z.H."/>
            <person name="Li M."/>
        </authorList>
    </citation>
    <scope>NUCLEOTIDE SEQUENCE [LARGE SCALE GENOMIC DNA]</scope>
    <source>
        <strain evidence="12">SpSt-1257</strain>
    </source>
</reference>
<feature type="binding site" evidence="5 9">
    <location>
        <position position="325"/>
    </location>
    <ligand>
        <name>substrate</name>
    </ligand>
</feature>
<evidence type="ECO:0000256" key="5">
    <source>
        <dbReference type="HAMAP-Rule" id="MF_01024"/>
    </source>
</evidence>
<keyword evidence="5" id="KW-0368">Histidine biosynthesis</keyword>
<dbReference type="CDD" id="cd06572">
    <property type="entry name" value="Histidinol_dh"/>
    <property type="match status" value="1"/>
</dbReference>
<evidence type="ECO:0000256" key="2">
    <source>
        <dbReference type="ARBA" id="ARBA00022723"/>
    </source>
</evidence>
<feature type="binding site" evidence="5 8">
    <location>
        <position position="210"/>
    </location>
    <ligand>
        <name>NAD(+)</name>
        <dbReference type="ChEBI" id="CHEBI:57540"/>
    </ligand>
</feature>
<dbReference type="PANTHER" id="PTHR21256:SF2">
    <property type="entry name" value="HISTIDINE BIOSYNTHESIS TRIFUNCTIONAL PROTEIN"/>
    <property type="match status" value="1"/>
</dbReference>
<feature type="binding site" evidence="5 9">
    <location>
        <position position="233"/>
    </location>
    <ligand>
        <name>substrate</name>
    </ligand>
</feature>
<comment type="caution">
    <text evidence="12">The sequence shown here is derived from an EMBL/GenBank/DDBJ whole genome shotgun (WGS) entry which is preliminary data.</text>
</comment>
<evidence type="ECO:0000256" key="11">
    <source>
        <dbReference type="RuleBase" id="RU004175"/>
    </source>
</evidence>
<name>A0A831YDM4_9AQUI</name>
<dbReference type="PROSITE" id="PS00611">
    <property type="entry name" value="HISOL_DEHYDROGENASE"/>
    <property type="match status" value="1"/>
</dbReference>
<feature type="binding site" evidence="5 8">
    <location>
        <position position="130"/>
    </location>
    <ligand>
        <name>NAD(+)</name>
        <dbReference type="ChEBI" id="CHEBI:57540"/>
    </ligand>
</feature>
<dbReference type="GO" id="GO:0004399">
    <property type="term" value="F:histidinol dehydrogenase activity"/>
    <property type="evidence" value="ECO:0007669"/>
    <property type="project" value="UniProtKB-UniRule"/>
</dbReference>
<evidence type="ECO:0000256" key="3">
    <source>
        <dbReference type="ARBA" id="ARBA00022833"/>
    </source>
</evidence>
<dbReference type="InterPro" id="IPR012131">
    <property type="entry name" value="Hstdl_DH"/>
</dbReference>
<feature type="binding site" evidence="5 10">
    <location>
        <position position="358"/>
    </location>
    <ligand>
        <name>Zn(2+)</name>
        <dbReference type="ChEBI" id="CHEBI:29105"/>
    </ligand>
</feature>
<comment type="cofactor">
    <cofactor evidence="5 10">
        <name>Zn(2+)</name>
        <dbReference type="ChEBI" id="CHEBI:29105"/>
    </cofactor>
    <text evidence="5 10">Binds 1 zinc ion per subunit.</text>
</comment>
<sequence length="430" mass="48188">MKIVDLRGRYFKENEELNKLIKRSDVETDLYEPVVKEIIKNVKERGDEALIEYTEKFDKVKIAPEDLVIPYEELEKAYEEIEEEVRWAFEVAYERIYEFHEHQKEKSFFKEEDGIILGQKVTPLEKVGLYVPGGKAAYPSSVLMNAIPARVAGVPDIVMCSPNPNKYTLAAAFICGIDTVYRIGGAQAIAAMAYGTETVRKVDKIVGPGNIYVALAKKNVFGVVDIDMIAGPSEILVIADESANYRWIAADLLSQAEHDELAASILVTTSYELAEKVKEYLYNELLKDFSRKEIAQKSLDNYGHAFIVEDLDLACEVANYIAPEHLEVVTENPFDLLNKIKNAGAIFLGHYSTEPLGDYILGPNHVLPTGAAARFSSPLGVYDFVKRSSVIYVSKEGFERVANHSINMANAEGLEAHALSVKIRKEDYER</sequence>
<protein>
    <recommendedName>
        <fullName evidence="5">Histidinol dehydrogenase</fullName>
        <shortName evidence="5">HDH</shortName>
        <ecNumber evidence="5">1.1.1.23</ecNumber>
    </recommendedName>
</protein>
<dbReference type="GO" id="GO:0008270">
    <property type="term" value="F:zinc ion binding"/>
    <property type="evidence" value="ECO:0007669"/>
    <property type="project" value="UniProtKB-UniRule"/>
</dbReference>
<evidence type="ECO:0000313" key="12">
    <source>
        <dbReference type="EMBL" id="HEV09534.1"/>
    </source>
</evidence>
<feature type="binding site" evidence="5 10">
    <location>
        <position position="258"/>
    </location>
    <ligand>
        <name>Zn(2+)</name>
        <dbReference type="ChEBI" id="CHEBI:29105"/>
    </ligand>
</feature>
<dbReference type="FunFam" id="3.40.50.1980:FF:000001">
    <property type="entry name" value="Histidinol dehydrogenase"/>
    <property type="match status" value="1"/>
</dbReference>
<keyword evidence="3 5" id="KW-0862">Zinc</keyword>
<evidence type="ECO:0000256" key="8">
    <source>
        <dbReference type="PIRSR" id="PIRSR000099-2"/>
    </source>
</evidence>
<evidence type="ECO:0000256" key="1">
    <source>
        <dbReference type="ARBA" id="ARBA00010178"/>
    </source>
</evidence>
<keyword evidence="4 5" id="KW-0560">Oxidoreductase</keyword>
<dbReference type="NCBIfam" id="TIGR00069">
    <property type="entry name" value="hisD"/>
    <property type="match status" value="1"/>
</dbReference>
<proteinExistence type="inferred from homology"/>
<dbReference type="FunFam" id="3.40.50.1980:FF:000026">
    <property type="entry name" value="Histidinol dehydrogenase"/>
    <property type="match status" value="1"/>
</dbReference>
<dbReference type="EC" id="1.1.1.23" evidence="5"/>
<dbReference type="Gene3D" id="1.20.5.1300">
    <property type="match status" value="1"/>
</dbReference>
<gene>
    <name evidence="5 12" type="primary">hisD</name>
    <name evidence="12" type="ORF">ENO34_03950</name>
</gene>
<dbReference type="Proteomes" id="UP000885621">
    <property type="component" value="Unassembled WGS sequence"/>
</dbReference>
<feature type="binding site" evidence="5 9">
    <location>
        <position position="358"/>
    </location>
    <ligand>
        <name>substrate</name>
    </ligand>
</feature>
<dbReference type="GO" id="GO:0000105">
    <property type="term" value="P:L-histidine biosynthetic process"/>
    <property type="evidence" value="ECO:0007669"/>
    <property type="project" value="UniProtKB-UniRule"/>
</dbReference>
<feature type="active site" description="Proton acceptor" evidence="5 7">
    <location>
        <position position="324"/>
    </location>
</feature>
<organism evidence="12">
    <name type="scientific">Sulfurihydrogenibium azorense</name>
    <dbReference type="NCBI Taxonomy" id="309806"/>
    <lineage>
        <taxon>Bacteria</taxon>
        <taxon>Pseudomonadati</taxon>
        <taxon>Aquificota</taxon>
        <taxon>Aquificia</taxon>
        <taxon>Aquificales</taxon>
        <taxon>Hydrogenothermaceae</taxon>
        <taxon>Sulfurihydrogenibium</taxon>
    </lineage>
</organism>
<comment type="function">
    <text evidence="5">Catalyzes the sequential NAD-dependent oxidations of L-histidinol to L-histidinaldehyde and then to L-histidine.</text>
</comment>
<keyword evidence="5 8" id="KW-0520">NAD</keyword>
<dbReference type="SUPFAM" id="SSF53720">
    <property type="entry name" value="ALDH-like"/>
    <property type="match status" value="1"/>
</dbReference>
<accession>A0A831YDM4</accession>
<dbReference type="HAMAP" id="MF_01024">
    <property type="entry name" value="HisD"/>
    <property type="match status" value="1"/>
</dbReference>
<feature type="binding site" evidence="5 8">
    <location>
        <position position="187"/>
    </location>
    <ligand>
        <name>NAD(+)</name>
        <dbReference type="ChEBI" id="CHEBI:57540"/>
    </ligand>
</feature>
<comment type="catalytic activity">
    <reaction evidence="5">
        <text>L-histidinol + 2 NAD(+) + H2O = L-histidine + 2 NADH + 3 H(+)</text>
        <dbReference type="Rhea" id="RHEA:20641"/>
        <dbReference type="ChEBI" id="CHEBI:15377"/>
        <dbReference type="ChEBI" id="CHEBI:15378"/>
        <dbReference type="ChEBI" id="CHEBI:57540"/>
        <dbReference type="ChEBI" id="CHEBI:57595"/>
        <dbReference type="ChEBI" id="CHEBI:57699"/>
        <dbReference type="ChEBI" id="CHEBI:57945"/>
        <dbReference type="EC" id="1.1.1.23"/>
    </reaction>
</comment>
<feature type="active site" description="Proton acceptor" evidence="5 7">
    <location>
        <position position="325"/>
    </location>
</feature>